<dbReference type="EMBL" id="SUPK01000008">
    <property type="protein sequence ID" value="TJY40685.1"/>
    <property type="molecule type" value="Genomic_DNA"/>
</dbReference>
<evidence type="ECO:0000313" key="2">
    <source>
        <dbReference type="EMBL" id="TJY40685.1"/>
    </source>
</evidence>
<protein>
    <submittedName>
        <fullName evidence="2">Aromatic amino acid lyase</fullName>
    </submittedName>
</protein>
<dbReference type="Gene3D" id="1.10.275.10">
    <property type="entry name" value="Fumarase/aspartase (N-terminal domain)"/>
    <property type="match status" value="1"/>
</dbReference>
<accession>A0A4U0F7M4</accession>
<dbReference type="PANTHER" id="PTHR10362">
    <property type="entry name" value="HISTIDINE AMMONIA-LYASE"/>
    <property type="match status" value="1"/>
</dbReference>
<comment type="caution">
    <text evidence="2">The sequence shown here is derived from an EMBL/GenBank/DDBJ whole genome shotgun (WGS) entry which is preliminary data.</text>
</comment>
<gene>
    <name evidence="2" type="ORF">E5161_16150</name>
</gene>
<dbReference type="CDD" id="cd00332">
    <property type="entry name" value="PAL-HAL"/>
    <property type="match status" value="1"/>
</dbReference>
<dbReference type="AlphaFoldDB" id="A0A4U0F7M4"/>
<sequence length="511" mass="55327">MEHRHEDAVLLTGKTLSLLQIEAVALHRRQVAIDPSQSAIVANANEVVLSYLHGNEAVYGLNRGVGLNKDRLVLADAMADFNRNLIRSHCAGTGPDASEETVRAAMLIRLNAALNGHAGLSPDVVKRYMQFLNLGIHPIIPELGSVGEADITLLSHIGLAMIGEGDVIYRGQRMPAGEALQHAGLEPLRLGPKDGLGIVSSNAFSAGKAGLALLDCVDLLDNFDMVLALSLEGIRGNVSSIDPRVVAVRTEEGCTATASRIRGLLEGSDLWNPELSRPLQDPISFRSAPHIHGAARSALQASLRQFLFHINHSDDNPCVLPEEGVIIPSAHFEIIHWILPLEGLAIALAHVAKASVQRTLRLGTPAFTGLPRFLSPDDQSVIGFSTLQKTISSLESEIRLLAQPSSLDSAVLAGDMEDLAVNAPLAVRKLERIIDLSRHIAAIEMLHAAQAIHLRGEIRLGDGVEKAYSRFREQIEPLELDKVLSDEIRLAYEMILDRSLIRSCSYSTREG</sequence>
<dbReference type="GO" id="GO:0016841">
    <property type="term" value="F:ammonia-lyase activity"/>
    <property type="evidence" value="ECO:0007669"/>
    <property type="project" value="UniProtKB-ARBA"/>
</dbReference>
<keyword evidence="1 2" id="KW-0456">Lyase</keyword>
<dbReference type="InterPro" id="IPR008948">
    <property type="entry name" value="L-Aspartase-like"/>
</dbReference>
<dbReference type="Proteomes" id="UP000309673">
    <property type="component" value="Unassembled WGS sequence"/>
</dbReference>
<dbReference type="InterPro" id="IPR001106">
    <property type="entry name" value="Aromatic_Lyase"/>
</dbReference>
<dbReference type="InterPro" id="IPR024083">
    <property type="entry name" value="Fumarase/histidase_N"/>
</dbReference>
<dbReference type="Pfam" id="PF00221">
    <property type="entry name" value="Lyase_aromatic"/>
    <property type="match status" value="1"/>
</dbReference>
<dbReference type="RefSeq" id="WP_136778875.1">
    <property type="nucleotide sequence ID" value="NZ_SUPK01000008.1"/>
</dbReference>
<dbReference type="SUPFAM" id="SSF48557">
    <property type="entry name" value="L-aspartase-like"/>
    <property type="match status" value="1"/>
</dbReference>
<organism evidence="2 3">
    <name type="scientific">Cohnella pontilimi</name>
    <dbReference type="NCBI Taxonomy" id="2564100"/>
    <lineage>
        <taxon>Bacteria</taxon>
        <taxon>Bacillati</taxon>
        <taxon>Bacillota</taxon>
        <taxon>Bacilli</taxon>
        <taxon>Bacillales</taxon>
        <taxon>Paenibacillaceae</taxon>
        <taxon>Cohnella</taxon>
    </lineage>
</organism>
<dbReference type="Gene3D" id="1.20.200.10">
    <property type="entry name" value="Fumarase/aspartase (Central domain)"/>
    <property type="match status" value="1"/>
</dbReference>
<name>A0A4U0F7M4_9BACL</name>
<keyword evidence="3" id="KW-1185">Reference proteome</keyword>
<evidence type="ECO:0000313" key="3">
    <source>
        <dbReference type="Proteomes" id="UP000309673"/>
    </source>
</evidence>
<proteinExistence type="predicted"/>
<reference evidence="2 3" key="1">
    <citation type="submission" date="2019-04" db="EMBL/GenBank/DDBJ databases">
        <title>Cohnella sp. nov., isolated from soil.</title>
        <authorList>
            <person name="Kim W."/>
        </authorList>
    </citation>
    <scope>NUCLEOTIDE SEQUENCE [LARGE SCALE GENOMIC DNA]</scope>
    <source>
        <strain evidence="2 3">CAU 1483</strain>
    </source>
</reference>
<dbReference type="OrthoDB" id="9806955at2"/>
<evidence type="ECO:0000256" key="1">
    <source>
        <dbReference type="ARBA" id="ARBA00023239"/>
    </source>
</evidence>